<gene>
    <name evidence="9" type="ORF">EI97DRAFT_456673</name>
</gene>
<dbReference type="InterPro" id="IPR001227">
    <property type="entry name" value="Ac_transferase_dom_sf"/>
</dbReference>
<evidence type="ECO:0000256" key="3">
    <source>
        <dbReference type="ARBA" id="ARBA00022679"/>
    </source>
</evidence>
<dbReference type="Gene3D" id="3.40.366.10">
    <property type="entry name" value="Malonyl-Coenzyme A Acyl Carrier Protein, domain 2"/>
    <property type="match status" value="2"/>
</dbReference>
<dbReference type="Pfam" id="PF14765">
    <property type="entry name" value="PS-DH"/>
    <property type="match status" value="1"/>
</dbReference>
<dbReference type="InterPro" id="IPR014031">
    <property type="entry name" value="Ketoacyl_synth_C"/>
</dbReference>
<dbReference type="Proteomes" id="UP000800097">
    <property type="component" value="Unassembled WGS sequence"/>
</dbReference>
<dbReference type="GO" id="GO:0004312">
    <property type="term" value="F:fatty acid synthase activity"/>
    <property type="evidence" value="ECO:0007669"/>
    <property type="project" value="TreeGrafter"/>
</dbReference>
<dbReference type="SUPFAM" id="SSF53901">
    <property type="entry name" value="Thiolase-like"/>
    <property type="match status" value="1"/>
</dbReference>
<keyword evidence="10" id="KW-1185">Reference proteome</keyword>
<accession>A0A6A6JQ44</accession>
<evidence type="ECO:0000259" key="7">
    <source>
        <dbReference type="PROSITE" id="PS52004"/>
    </source>
</evidence>
<dbReference type="InterPro" id="IPR049551">
    <property type="entry name" value="PKS_DH_C"/>
</dbReference>
<dbReference type="Pfam" id="PF00109">
    <property type="entry name" value="ketoacyl-synt"/>
    <property type="match status" value="1"/>
</dbReference>
<dbReference type="Pfam" id="PF02801">
    <property type="entry name" value="Ketoacyl-synt_C"/>
    <property type="match status" value="1"/>
</dbReference>
<keyword evidence="3" id="KW-0808">Transferase</keyword>
<evidence type="ECO:0000256" key="5">
    <source>
        <dbReference type="PROSITE-ProRule" id="PRU01363"/>
    </source>
</evidence>
<dbReference type="Gene3D" id="1.10.1200.10">
    <property type="entry name" value="ACP-like"/>
    <property type="match status" value="1"/>
</dbReference>
<dbReference type="SUPFAM" id="SSF55048">
    <property type="entry name" value="Probable ACP-binding domain of malonyl-CoA ACP transacylase"/>
    <property type="match status" value="1"/>
</dbReference>
<dbReference type="InterPro" id="IPR009081">
    <property type="entry name" value="PP-bd_ACP"/>
</dbReference>
<feature type="domain" description="Carrier" evidence="6">
    <location>
        <begin position="1660"/>
        <end position="1736"/>
    </location>
</feature>
<dbReference type="GO" id="GO:0044550">
    <property type="term" value="P:secondary metabolite biosynthetic process"/>
    <property type="evidence" value="ECO:0007669"/>
    <property type="project" value="TreeGrafter"/>
</dbReference>
<dbReference type="InterPro" id="IPR050091">
    <property type="entry name" value="PKS_NRPS_Biosynth_Enz"/>
</dbReference>
<feature type="domain" description="PKS/mFAS DH" evidence="8">
    <location>
        <begin position="1296"/>
        <end position="1600"/>
    </location>
</feature>
<dbReference type="InterPro" id="IPR020841">
    <property type="entry name" value="PKS_Beta-ketoAc_synthase_dom"/>
</dbReference>
<dbReference type="PANTHER" id="PTHR43775:SF21">
    <property type="entry name" value="NON-REDUCING POLYKETIDE SYNTHASE AUSA-RELATED"/>
    <property type="match status" value="1"/>
</dbReference>
<dbReference type="InterPro" id="IPR049900">
    <property type="entry name" value="PKS_mFAS_DH"/>
</dbReference>
<dbReference type="CDD" id="cd00833">
    <property type="entry name" value="PKS"/>
    <property type="match status" value="1"/>
</dbReference>
<dbReference type="GO" id="GO:0031177">
    <property type="term" value="F:phosphopantetheine binding"/>
    <property type="evidence" value="ECO:0007669"/>
    <property type="project" value="InterPro"/>
</dbReference>
<keyword evidence="1" id="KW-0596">Phosphopantetheine</keyword>
<dbReference type="InterPro" id="IPR036736">
    <property type="entry name" value="ACP-like_sf"/>
</dbReference>
<dbReference type="CDD" id="cd02440">
    <property type="entry name" value="AdoMet_MTases"/>
    <property type="match status" value="1"/>
</dbReference>
<dbReference type="InterPro" id="IPR020806">
    <property type="entry name" value="PKS_PP-bd"/>
</dbReference>
<dbReference type="EMBL" id="ML986488">
    <property type="protein sequence ID" value="KAF2278243.1"/>
    <property type="molecule type" value="Genomic_DNA"/>
</dbReference>
<dbReference type="InterPro" id="IPR013217">
    <property type="entry name" value="Methyltransf_12"/>
</dbReference>
<dbReference type="SUPFAM" id="SSF52151">
    <property type="entry name" value="FabD/lysophospholipase-like"/>
    <property type="match status" value="1"/>
</dbReference>
<dbReference type="SMART" id="SM00823">
    <property type="entry name" value="PKS_PP"/>
    <property type="match status" value="1"/>
</dbReference>
<dbReference type="InterPro" id="IPR016035">
    <property type="entry name" value="Acyl_Trfase/lysoPLipase"/>
</dbReference>
<proteinExistence type="predicted"/>
<sequence length="2501" mass="272890">MASPTVSGAFFNPQSRAPTPEYLNGLQAFLQQNPHGKALLQHVAGLGSVWPVWAAAREDIRTLPNGEHYLNLLVSWAKGGPSEPVSEARTGVIALPLLLILQLGQYFRYLDHHGLSHAEFIRKAGGAGGIQGCCGGEPPALSVALARDEAQVVENAAVFLRILVGVGGYIEAVDDWTSSEPTIIAIRLKHEGQGEELMQKFPGTYVSAITEPKSLSFVGNAKAIARLYEYARDNGLPADLMDVTGKAHNPENSHLVPEFLDILKRNPTLFDLPSSSKLQVTVRSNIDGEKLTDASIMEDMVIMMLAACCDWYRLLSRVAEDMKTSGRPTHHMVIFGMNDSVPLSPFNKQRLRITKFKAHVLIPEVPSPPQLTQPTPNGRIGNAGDGANIQFRDDAIAIVGVACRLPGASNLEELWEFISKGSDAHQEIPRERIDRDACFRASQEGSPQNRFFGNFIADIKRFDNAFFGINAKEAASLDPQQRMLLELSFEALDSSGYLSTHRRHAEDRVGCFIGGSLNEYHANTSAHAPTAYTATGTIRAFLCGRLSYHYGWTAPSEVIDTACSSSLVAVNRACRAVSSGECDMAIAGGVSALTALDNFLDLGKAGFLSTTGQCKPFDASADGYCRAEGAGLVVLKKLWNAIQAGDEIFGVIPSIATNQGGTSTTLTVPSASALKSLYRSILDRAQIDPAQVSYVEAHGTGTQAGDPIEMDSIRTVLGGVARPVPLSIGSIKGNIGHTESAAGVAGLLKVLAMIRYGSIPPQANHNRLNPKIPLLEPDGLEITRALKSWDVPLRIALVNSYGAGGSNCALLCCEMPRRSRVATVPTANEENIAHPILVSAASRSALVANARTLAAYFAKQMHRIKIADVAYTLNQRKKRHRFCADVRAPDISSLVRSLNSLDAPSFESPARAKPVVLMLSGQYDDKVALDRRYYEQYPVFRSYIDACDSKLVDLGYKPILPAIFQKAPIDSALVLQCSIFAMQYASAQCWIDCGLRPAAIIGHSLGELAALAISGALTLEQSLELVAFRAQLVDSSWGMEKGAMLAIHTTASEVERLIDRVKSAVNNTQLEIACYNAPRSIVIAGTAMAIDSAEKILSSEFSGTKYQRLRTTHAFHSFLTEGILANLEKVSEELDWREPVFTLETCTSHVLSSLRDWNPARHARDPVFFSKAVQRVEERLGDCIWLEAGFDTPIIAMTKGACADPAPHDFQRTTTKNSETPWDSISAVVSAFWRRGISLSHWTTAGPAVSQVWLPPYQFEKQQHWIDYVDRAMEAHQKLLAAAPVPVATPAVAASPRLLTRKSPGSSSSRSVEFAINTQCERFQEVVKGHAVLQIPLCPAPMHMECCTMAIQDIVGEVEGRNLMFENLYFHSPLALDPNREVDLRLEELVPTQSWNFTVRSMPLGSTAEPQVHCTGTASLPQQLALSTYGRLLESNIDRVESCETTERLMAKRAYGLFLRVMHYAPFFKGISYLAVDGTEAVATIKLPTDQPGRTESTVWQKCDTVLIDAFISVVGLLLNSSDAASDDDILIAVGIQSVILSSACQMGLPELEYLVYAKFQISEGTNPIGDVFVCSPKDRTVVAMMTGVQFAKVDVTKFKKTLMSANGIQQPPPTQRAVQPSETVIAVTPSAQAAASSGAQSATSFETKSTVPFATPAEGNIETGVKEIISNYTGLHPDDIPRDAVLVELGIDSLSSIEFATEIQTAFCIEIKAEELGDMTLDSLTRRLGHTASGDVNIKVPNIERADTSELKPVTASNTAKVPESIAHVDSQAAEYNPFQALLETDDRFQETATRRGYVGYHATIAPVQNNLTLAYILEAFKSLGVDVLDISSGSVVPPLSFIPKHEKLVSRLWDILQEHGIVAKHASVIIRGRNTATFGTAAELYDLFTTRFPQYLPEARLMKMMGEKLGPCLKGEQDPLSLMFGTQASSQIMEDYYANSPMVSTLTDQLVTFVCTLAKHRNSSSVEPLRILEVGAGTGGTTMRLVENLNAQGVACEYTFTDIAGRMVVKAKERFRKFPWMRFENFDLEKDVRDTFRNRFDIVIGTNCVHATTSRVASLHRLWETLNADGVVILSEGTVPLAWFDITFGLLEGWWLAEHGTEYPLQPATKWMEAFKAAGFPSCSFTRGPVQEAFTQQLLIGSKRKWPVLASTELLSPPTIDRSDSFHLETVVYKEVSGVQIHADIYIPQEATSSPLPIALMIHGGGFMMLSRKMIRPAQTKYLLSQGFLPVSVDYRLCPEVNIIEGPMADVRDAYRWVRDTLPSYLAKKGVTVDRDRVVVIGWSTGGHLALSTGWTTRESGIKSPTAILSFYAPVDFESGELDSQAGAQAPLPRTDKKKILNSLSKTPITNYETKNAEDNFFGLQPGDPRSDLLLTVSQDGTALALLLNGLHPKDGRDCFEPPSSTLVAAISPLAQARQGNYLTPTFIIHSPQDEVAPFAAAERLIDELKRQGVECGLLRLDGASHLHDVHMRPGVSGWEEQVLPGYRFLVEAVSNALF</sequence>
<dbReference type="PROSITE" id="PS50075">
    <property type="entry name" value="CARRIER"/>
    <property type="match status" value="1"/>
</dbReference>
<protein>
    <submittedName>
        <fullName evidence="9">BcPKS16, polyketide synthase</fullName>
    </submittedName>
</protein>
<dbReference type="InterPro" id="IPR029058">
    <property type="entry name" value="AB_hydrolase_fold"/>
</dbReference>
<dbReference type="InterPro" id="IPR014030">
    <property type="entry name" value="Ketoacyl_synth_N"/>
</dbReference>
<reference evidence="9" key="1">
    <citation type="journal article" date="2020" name="Stud. Mycol.">
        <title>101 Dothideomycetes genomes: a test case for predicting lifestyles and emergence of pathogens.</title>
        <authorList>
            <person name="Haridas S."/>
            <person name="Albert R."/>
            <person name="Binder M."/>
            <person name="Bloem J."/>
            <person name="Labutti K."/>
            <person name="Salamov A."/>
            <person name="Andreopoulos B."/>
            <person name="Baker S."/>
            <person name="Barry K."/>
            <person name="Bills G."/>
            <person name="Bluhm B."/>
            <person name="Cannon C."/>
            <person name="Castanera R."/>
            <person name="Culley D."/>
            <person name="Daum C."/>
            <person name="Ezra D."/>
            <person name="Gonzalez J."/>
            <person name="Henrissat B."/>
            <person name="Kuo A."/>
            <person name="Liang C."/>
            <person name="Lipzen A."/>
            <person name="Lutzoni F."/>
            <person name="Magnuson J."/>
            <person name="Mondo S."/>
            <person name="Nolan M."/>
            <person name="Ohm R."/>
            <person name="Pangilinan J."/>
            <person name="Park H.-J."/>
            <person name="Ramirez L."/>
            <person name="Alfaro M."/>
            <person name="Sun H."/>
            <person name="Tritt A."/>
            <person name="Yoshinaga Y."/>
            <person name="Zwiers L.-H."/>
            <person name="Turgeon B."/>
            <person name="Goodwin S."/>
            <person name="Spatafora J."/>
            <person name="Crous P."/>
            <person name="Grigoriev I."/>
        </authorList>
    </citation>
    <scope>NUCLEOTIDE SEQUENCE</scope>
    <source>
        <strain evidence="9">CBS 379.55</strain>
    </source>
</reference>
<dbReference type="InterPro" id="IPR042104">
    <property type="entry name" value="PKS_dehydratase_sf"/>
</dbReference>
<dbReference type="Gene3D" id="3.30.70.3290">
    <property type="match status" value="1"/>
</dbReference>
<dbReference type="SMART" id="SM00825">
    <property type="entry name" value="PKS_KS"/>
    <property type="match status" value="1"/>
</dbReference>
<dbReference type="InterPro" id="IPR016039">
    <property type="entry name" value="Thiolase-like"/>
</dbReference>
<dbReference type="Pfam" id="PF18558">
    <property type="entry name" value="HTH_51"/>
    <property type="match status" value="1"/>
</dbReference>
<dbReference type="InterPro" id="IPR041068">
    <property type="entry name" value="HTH_51"/>
</dbReference>
<dbReference type="SUPFAM" id="SSF47336">
    <property type="entry name" value="ACP-like"/>
    <property type="match status" value="1"/>
</dbReference>
<dbReference type="Pfam" id="PF00698">
    <property type="entry name" value="Acyl_transf_1"/>
    <property type="match status" value="1"/>
</dbReference>
<dbReference type="InterPro" id="IPR016036">
    <property type="entry name" value="Malonyl_transacylase_ACP-bd"/>
</dbReference>
<evidence type="ECO:0000313" key="9">
    <source>
        <dbReference type="EMBL" id="KAF2278243.1"/>
    </source>
</evidence>
<evidence type="ECO:0000313" key="10">
    <source>
        <dbReference type="Proteomes" id="UP000800097"/>
    </source>
</evidence>
<dbReference type="InterPro" id="IPR029063">
    <property type="entry name" value="SAM-dependent_MTases_sf"/>
</dbReference>
<dbReference type="PROSITE" id="PS52004">
    <property type="entry name" value="KS3_2"/>
    <property type="match status" value="1"/>
</dbReference>
<evidence type="ECO:0000259" key="6">
    <source>
        <dbReference type="PROSITE" id="PS50075"/>
    </source>
</evidence>
<dbReference type="Pfam" id="PF20434">
    <property type="entry name" value="BD-FAE"/>
    <property type="match status" value="1"/>
</dbReference>
<feature type="region of interest" description="N-terminal hotdog fold" evidence="5">
    <location>
        <begin position="1296"/>
        <end position="1425"/>
    </location>
</feature>
<keyword evidence="4" id="KW-0511">Multifunctional enzyme</keyword>
<dbReference type="Pfam" id="PF00550">
    <property type="entry name" value="PP-binding"/>
    <property type="match status" value="1"/>
</dbReference>
<dbReference type="RefSeq" id="XP_033655782.1">
    <property type="nucleotide sequence ID" value="XM_033800752.1"/>
</dbReference>
<dbReference type="Pfam" id="PF08242">
    <property type="entry name" value="Methyltransf_12"/>
    <property type="match status" value="1"/>
</dbReference>
<feature type="domain" description="Ketosynthase family 3 (KS3)" evidence="7">
    <location>
        <begin position="393"/>
        <end position="814"/>
    </location>
</feature>
<dbReference type="PANTHER" id="PTHR43775">
    <property type="entry name" value="FATTY ACID SYNTHASE"/>
    <property type="match status" value="1"/>
</dbReference>
<evidence type="ECO:0000259" key="8">
    <source>
        <dbReference type="PROSITE" id="PS52019"/>
    </source>
</evidence>
<dbReference type="SUPFAM" id="SSF53335">
    <property type="entry name" value="S-adenosyl-L-methionine-dependent methyltransferases"/>
    <property type="match status" value="1"/>
</dbReference>
<evidence type="ECO:0000256" key="2">
    <source>
        <dbReference type="ARBA" id="ARBA00022553"/>
    </source>
</evidence>
<name>A0A6A6JQ44_WESOR</name>
<dbReference type="Gene3D" id="3.40.47.10">
    <property type="match status" value="1"/>
</dbReference>
<feature type="region of interest" description="C-terminal hotdog fold" evidence="5">
    <location>
        <begin position="1445"/>
        <end position="1600"/>
    </location>
</feature>
<dbReference type="PROSITE" id="PS52019">
    <property type="entry name" value="PKS_MFAS_DH"/>
    <property type="match status" value="1"/>
</dbReference>
<evidence type="ECO:0000256" key="1">
    <source>
        <dbReference type="ARBA" id="ARBA00022450"/>
    </source>
</evidence>
<organism evidence="9 10">
    <name type="scientific">Westerdykella ornata</name>
    <dbReference type="NCBI Taxonomy" id="318751"/>
    <lineage>
        <taxon>Eukaryota</taxon>
        <taxon>Fungi</taxon>
        <taxon>Dikarya</taxon>
        <taxon>Ascomycota</taxon>
        <taxon>Pezizomycotina</taxon>
        <taxon>Dothideomycetes</taxon>
        <taxon>Pleosporomycetidae</taxon>
        <taxon>Pleosporales</taxon>
        <taxon>Sporormiaceae</taxon>
        <taxon>Westerdykella</taxon>
    </lineage>
</organism>
<dbReference type="GO" id="GO:0006633">
    <property type="term" value="P:fatty acid biosynthetic process"/>
    <property type="evidence" value="ECO:0007669"/>
    <property type="project" value="TreeGrafter"/>
</dbReference>
<feature type="active site" description="Proton acceptor; for dehydratase activity" evidence="5">
    <location>
        <position position="1330"/>
    </location>
</feature>
<dbReference type="SMART" id="SM00827">
    <property type="entry name" value="PKS_AT"/>
    <property type="match status" value="1"/>
</dbReference>
<keyword evidence="2" id="KW-0597">Phosphoprotein</keyword>
<feature type="active site" description="Proton donor; for dehydratase activity" evidence="5">
    <location>
        <position position="1509"/>
    </location>
</feature>
<dbReference type="SUPFAM" id="SSF53474">
    <property type="entry name" value="alpha/beta-Hydrolases"/>
    <property type="match status" value="1"/>
</dbReference>
<dbReference type="GeneID" id="54553927"/>
<dbReference type="InterPro" id="IPR014043">
    <property type="entry name" value="Acyl_transferase_dom"/>
</dbReference>
<dbReference type="Gene3D" id="3.10.129.110">
    <property type="entry name" value="Polyketide synthase dehydratase"/>
    <property type="match status" value="1"/>
</dbReference>
<dbReference type="OrthoDB" id="429813at2759"/>
<dbReference type="Gene3D" id="3.40.50.1820">
    <property type="entry name" value="alpha/beta hydrolase"/>
    <property type="match status" value="1"/>
</dbReference>
<dbReference type="InterPro" id="IPR049492">
    <property type="entry name" value="BD-FAE-like_dom"/>
</dbReference>
<dbReference type="Gene3D" id="3.40.50.150">
    <property type="entry name" value="Vaccinia Virus protein VP39"/>
    <property type="match status" value="1"/>
</dbReference>
<evidence type="ECO:0000256" key="4">
    <source>
        <dbReference type="ARBA" id="ARBA00023268"/>
    </source>
</evidence>